<keyword evidence="4 8" id="KW-0418">Kinase</keyword>
<gene>
    <name evidence="8" type="primary">MYLK_1</name>
    <name evidence="8" type="ORF">Anas_04810</name>
</gene>
<keyword evidence="1" id="KW-0723">Serine/threonine-protein kinase</keyword>
<evidence type="ECO:0000256" key="3">
    <source>
        <dbReference type="ARBA" id="ARBA00022741"/>
    </source>
</evidence>
<dbReference type="PROSITE" id="PS50011">
    <property type="entry name" value="PROTEIN_KINASE_DOM"/>
    <property type="match status" value="1"/>
</dbReference>
<organism evidence="8 9">
    <name type="scientific">Armadillidium nasatum</name>
    <dbReference type="NCBI Taxonomy" id="96803"/>
    <lineage>
        <taxon>Eukaryota</taxon>
        <taxon>Metazoa</taxon>
        <taxon>Ecdysozoa</taxon>
        <taxon>Arthropoda</taxon>
        <taxon>Crustacea</taxon>
        <taxon>Multicrustacea</taxon>
        <taxon>Malacostraca</taxon>
        <taxon>Eumalacostraca</taxon>
        <taxon>Peracarida</taxon>
        <taxon>Isopoda</taxon>
        <taxon>Oniscidea</taxon>
        <taxon>Crinocheta</taxon>
        <taxon>Armadillidiidae</taxon>
        <taxon>Armadillidium</taxon>
    </lineage>
</organism>
<dbReference type="Gene3D" id="3.30.200.20">
    <property type="entry name" value="Phosphorylase Kinase, domain 1"/>
    <property type="match status" value="1"/>
</dbReference>
<keyword evidence="5" id="KW-0067">ATP-binding</keyword>
<dbReference type="GO" id="GO:0005634">
    <property type="term" value="C:nucleus"/>
    <property type="evidence" value="ECO:0007669"/>
    <property type="project" value="TreeGrafter"/>
</dbReference>
<dbReference type="GO" id="GO:0005524">
    <property type="term" value="F:ATP binding"/>
    <property type="evidence" value="ECO:0007669"/>
    <property type="project" value="UniProtKB-KW"/>
</dbReference>
<dbReference type="AlphaFoldDB" id="A0A5N5T228"/>
<keyword evidence="3" id="KW-0547">Nucleotide-binding</keyword>
<reference evidence="8 9" key="1">
    <citation type="journal article" date="2019" name="PLoS Biol.">
        <title>Sex chromosomes control vertical transmission of feminizing Wolbachia symbionts in an isopod.</title>
        <authorList>
            <person name="Becking T."/>
            <person name="Chebbi M.A."/>
            <person name="Giraud I."/>
            <person name="Moumen B."/>
            <person name="Laverre T."/>
            <person name="Caubet Y."/>
            <person name="Peccoud J."/>
            <person name="Gilbert C."/>
            <person name="Cordaux R."/>
        </authorList>
    </citation>
    <scope>NUCLEOTIDE SEQUENCE [LARGE SCALE GENOMIC DNA]</scope>
    <source>
        <strain evidence="8">ANa2</strain>
        <tissue evidence="8">Whole body excluding digestive tract and cuticle</tissue>
    </source>
</reference>
<dbReference type="OrthoDB" id="504170at2759"/>
<dbReference type="InterPro" id="IPR000719">
    <property type="entry name" value="Prot_kinase_dom"/>
</dbReference>
<dbReference type="SMART" id="SM00220">
    <property type="entry name" value="S_TKc"/>
    <property type="match status" value="1"/>
</dbReference>
<evidence type="ECO:0000256" key="2">
    <source>
        <dbReference type="ARBA" id="ARBA00022679"/>
    </source>
</evidence>
<keyword evidence="9" id="KW-1185">Reference proteome</keyword>
<evidence type="ECO:0000313" key="9">
    <source>
        <dbReference type="Proteomes" id="UP000326759"/>
    </source>
</evidence>
<dbReference type="Gene3D" id="1.10.510.10">
    <property type="entry name" value="Transferase(Phosphotransferase) domain 1"/>
    <property type="match status" value="1"/>
</dbReference>
<evidence type="ECO:0000256" key="4">
    <source>
        <dbReference type="ARBA" id="ARBA00022777"/>
    </source>
</evidence>
<dbReference type="EMBL" id="SEYY01013807">
    <property type="protein sequence ID" value="KAB7500486.1"/>
    <property type="molecule type" value="Genomic_DNA"/>
</dbReference>
<dbReference type="Pfam" id="PF00069">
    <property type="entry name" value="Pkinase"/>
    <property type="match status" value="2"/>
</dbReference>
<evidence type="ECO:0000256" key="1">
    <source>
        <dbReference type="ARBA" id="ARBA00022527"/>
    </source>
</evidence>
<feature type="compositionally biased region" description="Basic and acidic residues" evidence="6">
    <location>
        <begin position="417"/>
        <end position="440"/>
    </location>
</feature>
<keyword evidence="2" id="KW-0808">Transferase</keyword>
<feature type="compositionally biased region" description="Polar residues" evidence="6">
    <location>
        <begin position="402"/>
        <end position="416"/>
    </location>
</feature>
<dbReference type="PANTHER" id="PTHR24342:SF20">
    <property type="entry name" value="MYOSIN LIGHT CHAIN KINASE, SMOOTH MUSCLE"/>
    <property type="match status" value="1"/>
</dbReference>
<dbReference type="Proteomes" id="UP000326759">
    <property type="component" value="Unassembled WGS sequence"/>
</dbReference>
<sequence>LKFAAKFVNTKRNQDRENVEREIEIMKVLSGSGAEQKLIQLYDAYDMGKEMCLVLEIVNGGELFERVIDDDFELTERACAIFIKQICEGIEFIHSKNILHLDMKVMFGSSQHRFVDWIPNIQGVMQGEHILRKAYPENILCLSREGNRIKICDFGLARKYDPRKKLQVLFGTPEFVAPEVVNFEPISFGTDMWSIGVICYVLLSGLSPFMGHNYVETMTNVTHNKYDFDDEAFDDVSDDVKDFIERLLILDKSERLTPAQCYRHRWLRSLETTQPTALNAKSTRSNIAITSDLNENGRMSPDTETETTEDFSSSMDLVLDAKLDIKLTNGENSIDRNIRERNLNESEQRNNVIIVNVKETNQTKSDEINANIQGKDNRTNTTIHTGNINQEDNAKNLKRSNSDANVTNNNYENSDPTTEHFEKRKRLKEFEKQELEMDEE</sequence>
<dbReference type="GO" id="GO:0043065">
    <property type="term" value="P:positive regulation of apoptotic process"/>
    <property type="evidence" value="ECO:0007669"/>
    <property type="project" value="TreeGrafter"/>
</dbReference>
<feature type="region of interest" description="Disordered" evidence="6">
    <location>
        <begin position="397"/>
        <end position="440"/>
    </location>
</feature>
<accession>A0A5N5T228</accession>
<dbReference type="GO" id="GO:0004674">
    <property type="term" value="F:protein serine/threonine kinase activity"/>
    <property type="evidence" value="ECO:0007669"/>
    <property type="project" value="UniProtKB-KW"/>
</dbReference>
<comment type="caution">
    <text evidence="8">The sequence shown here is derived from an EMBL/GenBank/DDBJ whole genome shotgun (WGS) entry which is preliminary data.</text>
</comment>
<dbReference type="InterPro" id="IPR011009">
    <property type="entry name" value="Kinase-like_dom_sf"/>
</dbReference>
<proteinExistence type="predicted"/>
<evidence type="ECO:0000256" key="6">
    <source>
        <dbReference type="SAM" id="MobiDB-lite"/>
    </source>
</evidence>
<dbReference type="PANTHER" id="PTHR24342">
    <property type="entry name" value="SERINE/THREONINE-PROTEIN KINASE 17"/>
    <property type="match status" value="1"/>
</dbReference>
<evidence type="ECO:0000259" key="7">
    <source>
        <dbReference type="PROSITE" id="PS50011"/>
    </source>
</evidence>
<evidence type="ECO:0000313" key="8">
    <source>
        <dbReference type="EMBL" id="KAB7500486.1"/>
    </source>
</evidence>
<dbReference type="GO" id="GO:0035556">
    <property type="term" value="P:intracellular signal transduction"/>
    <property type="evidence" value="ECO:0007669"/>
    <property type="project" value="TreeGrafter"/>
</dbReference>
<name>A0A5N5T228_9CRUS</name>
<protein>
    <submittedName>
        <fullName evidence="8">Myosin light chain kinase, smooth muscle</fullName>
    </submittedName>
</protein>
<feature type="domain" description="Protein kinase" evidence="7">
    <location>
        <begin position="1"/>
        <end position="267"/>
    </location>
</feature>
<evidence type="ECO:0000256" key="5">
    <source>
        <dbReference type="ARBA" id="ARBA00022840"/>
    </source>
</evidence>
<feature type="region of interest" description="Disordered" evidence="6">
    <location>
        <begin position="293"/>
        <end position="313"/>
    </location>
</feature>
<dbReference type="SUPFAM" id="SSF56112">
    <property type="entry name" value="Protein kinase-like (PK-like)"/>
    <property type="match status" value="1"/>
</dbReference>
<feature type="non-terminal residue" evidence="8">
    <location>
        <position position="1"/>
    </location>
</feature>